<evidence type="ECO:0000256" key="1">
    <source>
        <dbReference type="SAM" id="MobiDB-lite"/>
    </source>
</evidence>
<gene>
    <name evidence="3" type="ORF">PG991_000940</name>
</gene>
<feature type="compositionally biased region" description="Basic and acidic residues" evidence="1">
    <location>
        <begin position="47"/>
        <end position="56"/>
    </location>
</feature>
<dbReference type="Proteomes" id="UP001396898">
    <property type="component" value="Unassembled WGS sequence"/>
</dbReference>
<evidence type="ECO:0000313" key="4">
    <source>
        <dbReference type="Proteomes" id="UP001396898"/>
    </source>
</evidence>
<name>A0ABR1SV68_9PEZI</name>
<protein>
    <submittedName>
        <fullName evidence="3">Uncharacterized protein</fullName>
    </submittedName>
</protein>
<comment type="caution">
    <text evidence="3">The sequence shown here is derived from an EMBL/GenBank/DDBJ whole genome shotgun (WGS) entry which is preliminary data.</text>
</comment>
<feature type="compositionally biased region" description="Acidic residues" evidence="1">
    <location>
        <begin position="80"/>
        <end position="93"/>
    </location>
</feature>
<evidence type="ECO:0000256" key="2">
    <source>
        <dbReference type="SAM" id="SignalP"/>
    </source>
</evidence>
<reference evidence="3 4" key="1">
    <citation type="submission" date="2023-01" db="EMBL/GenBank/DDBJ databases">
        <title>Analysis of 21 Apiospora genomes using comparative genomics revels a genus with tremendous synthesis potential of carbohydrate active enzymes and secondary metabolites.</title>
        <authorList>
            <person name="Sorensen T."/>
        </authorList>
    </citation>
    <scope>NUCLEOTIDE SEQUENCE [LARGE SCALE GENOMIC DNA]</scope>
    <source>
        <strain evidence="3 4">CBS 20057</strain>
    </source>
</reference>
<sequence length="131" mass="13920">MQTKTFLFGLTILASALAAPVQASGENSVTTQSGGAGIWTRAEVTDAEKREEDAMMHTDGAGIWTRTETEQSGEAKETTEAEPTEPTEEDEVDGTMHTAGAGIWTRTEATPETQLRKRTGFGIISGGNDEA</sequence>
<dbReference type="EMBL" id="JAQQWI010000002">
    <property type="protein sequence ID" value="KAK8037594.1"/>
    <property type="molecule type" value="Genomic_DNA"/>
</dbReference>
<evidence type="ECO:0000313" key="3">
    <source>
        <dbReference type="EMBL" id="KAK8037594.1"/>
    </source>
</evidence>
<keyword evidence="4" id="KW-1185">Reference proteome</keyword>
<feature type="region of interest" description="Disordered" evidence="1">
    <location>
        <begin position="47"/>
        <end position="131"/>
    </location>
</feature>
<keyword evidence="2" id="KW-0732">Signal</keyword>
<accession>A0ABR1SV68</accession>
<proteinExistence type="predicted"/>
<organism evidence="3 4">
    <name type="scientific">Apiospora marii</name>
    <dbReference type="NCBI Taxonomy" id="335849"/>
    <lineage>
        <taxon>Eukaryota</taxon>
        <taxon>Fungi</taxon>
        <taxon>Dikarya</taxon>
        <taxon>Ascomycota</taxon>
        <taxon>Pezizomycotina</taxon>
        <taxon>Sordariomycetes</taxon>
        <taxon>Xylariomycetidae</taxon>
        <taxon>Amphisphaeriales</taxon>
        <taxon>Apiosporaceae</taxon>
        <taxon>Apiospora</taxon>
    </lineage>
</organism>
<feature type="chain" id="PRO_5046223432" evidence="2">
    <location>
        <begin position="19"/>
        <end position="131"/>
    </location>
</feature>
<feature type="signal peptide" evidence="2">
    <location>
        <begin position="1"/>
        <end position="18"/>
    </location>
</feature>
<feature type="compositionally biased region" description="Basic and acidic residues" evidence="1">
    <location>
        <begin position="67"/>
        <end position="79"/>
    </location>
</feature>